<sequence length="82" mass="9410">MTRTVSRQLSPEHKHEHISAFGFMAKIADGRYGKGEQLIVCQMPFHMGKLVSFPAGYFFHYKSLPSYHRLHVIIGVDIVHAR</sequence>
<name>A0A2Z7AZY8_9LAMI</name>
<gene>
    <name evidence="1" type="ORF">F511_29720</name>
</gene>
<dbReference type="Proteomes" id="UP000250235">
    <property type="component" value="Unassembled WGS sequence"/>
</dbReference>
<dbReference type="AlphaFoldDB" id="A0A2Z7AZY8"/>
<dbReference type="EMBL" id="KV012510">
    <property type="protein sequence ID" value="KZV24812.1"/>
    <property type="molecule type" value="Genomic_DNA"/>
</dbReference>
<proteinExistence type="predicted"/>
<protein>
    <submittedName>
        <fullName evidence="1">Uncharacterized protein</fullName>
    </submittedName>
</protein>
<evidence type="ECO:0000313" key="2">
    <source>
        <dbReference type="Proteomes" id="UP000250235"/>
    </source>
</evidence>
<evidence type="ECO:0000313" key="1">
    <source>
        <dbReference type="EMBL" id="KZV24812.1"/>
    </source>
</evidence>
<accession>A0A2Z7AZY8</accession>
<keyword evidence="2" id="KW-1185">Reference proteome</keyword>
<organism evidence="1 2">
    <name type="scientific">Dorcoceras hygrometricum</name>
    <dbReference type="NCBI Taxonomy" id="472368"/>
    <lineage>
        <taxon>Eukaryota</taxon>
        <taxon>Viridiplantae</taxon>
        <taxon>Streptophyta</taxon>
        <taxon>Embryophyta</taxon>
        <taxon>Tracheophyta</taxon>
        <taxon>Spermatophyta</taxon>
        <taxon>Magnoliopsida</taxon>
        <taxon>eudicotyledons</taxon>
        <taxon>Gunneridae</taxon>
        <taxon>Pentapetalae</taxon>
        <taxon>asterids</taxon>
        <taxon>lamiids</taxon>
        <taxon>Lamiales</taxon>
        <taxon>Gesneriaceae</taxon>
        <taxon>Didymocarpoideae</taxon>
        <taxon>Trichosporeae</taxon>
        <taxon>Loxocarpinae</taxon>
        <taxon>Dorcoceras</taxon>
    </lineage>
</organism>
<reference evidence="1 2" key="1">
    <citation type="journal article" date="2015" name="Proc. Natl. Acad. Sci. U.S.A.">
        <title>The resurrection genome of Boea hygrometrica: A blueprint for survival of dehydration.</title>
        <authorList>
            <person name="Xiao L."/>
            <person name="Yang G."/>
            <person name="Zhang L."/>
            <person name="Yang X."/>
            <person name="Zhao S."/>
            <person name="Ji Z."/>
            <person name="Zhou Q."/>
            <person name="Hu M."/>
            <person name="Wang Y."/>
            <person name="Chen M."/>
            <person name="Xu Y."/>
            <person name="Jin H."/>
            <person name="Xiao X."/>
            <person name="Hu G."/>
            <person name="Bao F."/>
            <person name="Hu Y."/>
            <person name="Wan P."/>
            <person name="Li L."/>
            <person name="Deng X."/>
            <person name="Kuang T."/>
            <person name="Xiang C."/>
            <person name="Zhu J.K."/>
            <person name="Oliver M.J."/>
            <person name="He Y."/>
        </authorList>
    </citation>
    <scope>NUCLEOTIDE SEQUENCE [LARGE SCALE GENOMIC DNA]</scope>
    <source>
        <strain evidence="2">cv. XS01</strain>
    </source>
</reference>